<dbReference type="Gene3D" id="2.60.40.1250">
    <property type="entry name" value="Thiol:disulfide interchange protein DsbD, N-terminal domain"/>
    <property type="match status" value="1"/>
</dbReference>
<dbReference type="EMBL" id="VOSC01000025">
    <property type="protein sequence ID" value="TXE09673.1"/>
    <property type="molecule type" value="Genomic_DNA"/>
</dbReference>
<dbReference type="OrthoDB" id="1436592at2"/>
<evidence type="ECO:0000313" key="4">
    <source>
        <dbReference type="Proteomes" id="UP000321790"/>
    </source>
</evidence>
<evidence type="ECO:0000313" key="3">
    <source>
        <dbReference type="EMBL" id="TXE09673.1"/>
    </source>
</evidence>
<evidence type="ECO:0000259" key="2">
    <source>
        <dbReference type="Pfam" id="PF11412"/>
    </source>
</evidence>
<feature type="signal peptide" evidence="1">
    <location>
        <begin position="1"/>
        <end position="22"/>
    </location>
</feature>
<keyword evidence="4" id="KW-1185">Reference proteome</keyword>
<name>A0A5C7APZ8_9FLAO</name>
<evidence type="ECO:0000256" key="1">
    <source>
        <dbReference type="SAM" id="SignalP"/>
    </source>
</evidence>
<keyword evidence="1" id="KW-0732">Signal</keyword>
<organism evidence="3 4">
    <name type="scientific">Seonamhaeicola algicola</name>
    <dbReference type="NCBI Taxonomy" id="1719036"/>
    <lineage>
        <taxon>Bacteria</taxon>
        <taxon>Pseudomonadati</taxon>
        <taxon>Bacteroidota</taxon>
        <taxon>Flavobacteriia</taxon>
        <taxon>Flavobacteriales</taxon>
        <taxon>Flavobacteriaceae</taxon>
    </lineage>
</organism>
<dbReference type="InterPro" id="IPR036929">
    <property type="entry name" value="DsbDN_sf"/>
</dbReference>
<dbReference type="Proteomes" id="UP000321790">
    <property type="component" value="Unassembled WGS sequence"/>
</dbReference>
<gene>
    <name evidence="3" type="ORF">FUA26_09295</name>
</gene>
<reference evidence="4" key="1">
    <citation type="submission" date="2019-08" db="EMBL/GenBank/DDBJ databases">
        <title>Seonamhaeicola sediminis sp. nov., isolated from marine sediment.</title>
        <authorList>
            <person name="Cao W.R."/>
        </authorList>
    </citation>
    <scope>NUCLEOTIDE SEQUENCE [LARGE SCALE GENOMIC DNA]</scope>
    <source>
        <strain evidence="4">Gy8</strain>
    </source>
</reference>
<dbReference type="RefSeq" id="WP_147134870.1">
    <property type="nucleotide sequence ID" value="NZ_VOSC01000025.1"/>
</dbReference>
<dbReference type="InterPro" id="IPR028250">
    <property type="entry name" value="DsbDN"/>
</dbReference>
<sequence length="162" mass="18022">MMRLKHFIVLTAFITINCTIVAQTTGNEFDAPTPLDPVKVNASIESTEDSTIKTLIFNATILEGYHIYAYVSPQDPYIQSKLELELPEGVTSFGELQTPTPTAYPGKGELYVHTGTIQFKQQIKVASNYNNNVIKCGLFYQTCNTNICLPPTQKDVLLTLKN</sequence>
<feature type="chain" id="PRO_5022918426" description="Thiol:disulfide interchange protein DsbD N-terminal domain-containing protein" evidence="1">
    <location>
        <begin position="23"/>
        <end position="162"/>
    </location>
</feature>
<dbReference type="AlphaFoldDB" id="A0A5C7APZ8"/>
<accession>A0A5C7APZ8</accession>
<comment type="caution">
    <text evidence="3">The sequence shown here is derived from an EMBL/GenBank/DDBJ whole genome shotgun (WGS) entry which is preliminary data.</text>
</comment>
<dbReference type="Pfam" id="PF11412">
    <property type="entry name" value="DsbD_N"/>
    <property type="match status" value="1"/>
</dbReference>
<protein>
    <recommendedName>
        <fullName evidence="2">Thiol:disulfide interchange protein DsbD N-terminal domain-containing protein</fullName>
    </recommendedName>
</protein>
<proteinExistence type="predicted"/>
<feature type="domain" description="Thiol:disulfide interchange protein DsbD N-terminal" evidence="2">
    <location>
        <begin position="49"/>
        <end position="158"/>
    </location>
</feature>